<dbReference type="EMBL" id="CP024988">
    <property type="protein sequence ID" value="AWT25087.1"/>
    <property type="molecule type" value="Genomic_DNA"/>
</dbReference>
<evidence type="ECO:0000313" key="4">
    <source>
        <dbReference type="EMBL" id="AWT25087.1"/>
    </source>
</evidence>
<proteinExistence type="predicted"/>
<dbReference type="SUPFAM" id="SSF51430">
    <property type="entry name" value="NAD(P)-linked oxidoreductase"/>
    <property type="match status" value="1"/>
</dbReference>
<dbReference type="PANTHER" id="PTHR43625">
    <property type="entry name" value="AFLATOXIN B1 ALDEHYDE REDUCTASE"/>
    <property type="match status" value="1"/>
</dbReference>
<dbReference type="Proteomes" id="UP000247696">
    <property type="component" value="Chromosome"/>
</dbReference>
<dbReference type="KEGG" id="cpre:Csp1_02610"/>
<dbReference type="CDD" id="cd19088">
    <property type="entry name" value="AKR_AKR13B1"/>
    <property type="match status" value="1"/>
</dbReference>
<organism evidence="4 5">
    <name type="scientific">Corynebacterium provencense</name>
    <dbReference type="NCBI Taxonomy" id="1737425"/>
    <lineage>
        <taxon>Bacteria</taxon>
        <taxon>Bacillati</taxon>
        <taxon>Actinomycetota</taxon>
        <taxon>Actinomycetes</taxon>
        <taxon>Mycobacteriales</taxon>
        <taxon>Corynebacteriaceae</taxon>
        <taxon>Corynebacterium</taxon>
    </lineage>
</organism>
<dbReference type="RefSeq" id="WP_078057402.1">
    <property type="nucleotide sequence ID" value="NZ_CABKVS010000002.1"/>
</dbReference>
<dbReference type="GO" id="GO:0005737">
    <property type="term" value="C:cytoplasm"/>
    <property type="evidence" value="ECO:0007669"/>
    <property type="project" value="TreeGrafter"/>
</dbReference>
<dbReference type="InterPro" id="IPR050791">
    <property type="entry name" value="Aldo-Keto_reductase"/>
</dbReference>
<dbReference type="InterPro" id="IPR036812">
    <property type="entry name" value="NAD(P)_OxRdtase_dom_sf"/>
</dbReference>
<feature type="domain" description="NADP-dependent oxidoreductase" evidence="3">
    <location>
        <begin position="38"/>
        <end position="304"/>
    </location>
</feature>
<dbReference type="Gene3D" id="3.20.20.100">
    <property type="entry name" value="NADP-dependent oxidoreductase domain"/>
    <property type="match status" value="1"/>
</dbReference>
<evidence type="ECO:0000313" key="5">
    <source>
        <dbReference type="Proteomes" id="UP000247696"/>
    </source>
</evidence>
<dbReference type="Pfam" id="PF00248">
    <property type="entry name" value="Aldo_ket_red"/>
    <property type="match status" value="1"/>
</dbReference>
<evidence type="ECO:0000259" key="3">
    <source>
        <dbReference type="Pfam" id="PF00248"/>
    </source>
</evidence>
<protein>
    <submittedName>
        <fullName evidence="4">General stress protein 69</fullName>
        <ecNumber evidence="4">1.1.1.-</ecNumber>
    </submittedName>
</protein>
<keyword evidence="1 4" id="KW-0560">Oxidoreductase</keyword>
<dbReference type="GO" id="GO:0016491">
    <property type="term" value="F:oxidoreductase activity"/>
    <property type="evidence" value="ECO:0007669"/>
    <property type="project" value="UniProtKB-KW"/>
</dbReference>
<accession>A0A2Z3YSR8</accession>
<feature type="region of interest" description="Disordered" evidence="2">
    <location>
        <begin position="1"/>
        <end position="24"/>
    </location>
</feature>
<dbReference type="OrthoDB" id="9768793at2"/>
<name>A0A2Z3YSR8_9CORY</name>
<gene>
    <name evidence="4" type="primary">yhdN_3</name>
    <name evidence="4" type="ORF">Csp1_02610</name>
</gene>
<dbReference type="STRING" id="1737425.GCA_900049755_02389"/>
<evidence type="ECO:0000256" key="1">
    <source>
        <dbReference type="ARBA" id="ARBA00023002"/>
    </source>
</evidence>
<evidence type="ECO:0000256" key="2">
    <source>
        <dbReference type="SAM" id="MobiDB-lite"/>
    </source>
</evidence>
<dbReference type="AlphaFoldDB" id="A0A2Z3YSR8"/>
<dbReference type="InterPro" id="IPR023210">
    <property type="entry name" value="NADP_OxRdtase_dom"/>
</dbReference>
<sequence length="324" mass="34866">MPPITQGSAPGPRKDTAGDGATVGPQRVELAGRNVSRVAFGAARLTAGDGWGVPEDISASRNLLRSAIDLGYDYIDTADSLGPGVSEAVIGDVVGNSDRVLVATKVGMLRPSATRWGVLGHPDYLRQQVRNSLLRLRRDRIDLVYLHRIDPAYPLADQLGALQELRDEGLVGHIGVSEPTPAQLEEVFDIETPAVVQSVYNLVERRNGEIITTLGDRGIPFVAYWPLLGRGVSRSVYDAIHRQLRPTAQRLGTTTHALSLAWIFGRHPLSLAVVGSRDPRHLAANRAAADLTLDDAVLDEITAAVDAVCDPSTAFNPARSKDDK</sequence>
<dbReference type="PANTHER" id="PTHR43625:SF40">
    <property type="entry name" value="ALDO-KETO REDUCTASE YAKC [NADP(+)]"/>
    <property type="match status" value="1"/>
</dbReference>
<keyword evidence="5" id="KW-1185">Reference proteome</keyword>
<reference evidence="5" key="1">
    <citation type="submission" date="2017-11" db="EMBL/GenBank/DDBJ databases">
        <title>Otitis media/interna in a cat caused by the recently described species Corynebacterium provencense.</title>
        <authorList>
            <person name="Kittl S."/>
            <person name="Brodard I."/>
            <person name="Rychener L."/>
            <person name="Jores J."/>
            <person name="Roosje P."/>
            <person name="Gobeli Brawand S."/>
        </authorList>
    </citation>
    <scope>NUCLEOTIDE SEQUENCE [LARGE SCALE GENOMIC DNA]</scope>
    <source>
        <strain evidence="5">17KM38</strain>
    </source>
</reference>
<dbReference type="EC" id="1.1.1.-" evidence="4"/>